<accession>A0A6M3MB53</accession>
<proteinExistence type="predicted"/>
<protein>
    <submittedName>
        <fullName evidence="1">Uncharacterized protein</fullName>
    </submittedName>
</protein>
<dbReference type="AlphaFoldDB" id="A0A6M3MB53"/>
<name>A0A6M3MB53_9ZZZZ</name>
<reference evidence="1" key="1">
    <citation type="submission" date="2020-03" db="EMBL/GenBank/DDBJ databases">
        <title>The deep terrestrial virosphere.</title>
        <authorList>
            <person name="Holmfeldt K."/>
            <person name="Nilsson E."/>
            <person name="Simone D."/>
            <person name="Lopez-Fernandez M."/>
            <person name="Wu X."/>
            <person name="de Brujin I."/>
            <person name="Lundin D."/>
            <person name="Andersson A."/>
            <person name="Bertilsson S."/>
            <person name="Dopson M."/>
        </authorList>
    </citation>
    <scope>NUCLEOTIDE SEQUENCE</scope>
    <source>
        <strain evidence="1">MM171B00734</strain>
    </source>
</reference>
<dbReference type="EMBL" id="MT143844">
    <property type="protein sequence ID" value="QJB03400.1"/>
    <property type="molecule type" value="Genomic_DNA"/>
</dbReference>
<sequence length="49" mass="5614">MGQVTAEFVNNAATWAVLQQWRLPPTFQTFDRSKRIPKPGPSFIPWALL</sequence>
<organism evidence="1">
    <name type="scientific">viral metagenome</name>
    <dbReference type="NCBI Taxonomy" id="1070528"/>
    <lineage>
        <taxon>unclassified sequences</taxon>
        <taxon>metagenomes</taxon>
        <taxon>organismal metagenomes</taxon>
    </lineage>
</organism>
<gene>
    <name evidence="1" type="ORF">MM171B00734_0005</name>
</gene>
<evidence type="ECO:0000313" key="1">
    <source>
        <dbReference type="EMBL" id="QJB03400.1"/>
    </source>
</evidence>